<keyword evidence="1" id="KW-1133">Transmembrane helix</keyword>
<evidence type="ECO:0000313" key="2">
    <source>
        <dbReference type="EMBL" id="GJD87641.1"/>
    </source>
</evidence>
<name>A0AAV4ZIF4_9HYPH</name>
<reference evidence="2" key="2">
    <citation type="submission" date="2021-08" db="EMBL/GenBank/DDBJ databases">
        <authorList>
            <person name="Tani A."/>
            <person name="Ola A."/>
            <person name="Ogura Y."/>
            <person name="Katsura K."/>
            <person name="Hayashi T."/>
        </authorList>
    </citation>
    <scope>NUCLEOTIDE SEQUENCE</scope>
    <source>
        <strain evidence="2">DSM 16372</strain>
    </source>
</reference>
<dbReference type="AlphaFoldDB" id="A0AAV4ZIF4"/>
<feature type="transmembrane region" description="Helical" evidence="1">
    <location>
        <begin position="6"/>
        <end position="25"/>
    </location>
</feature>
<comment type="caution">
    <text evidence="2">The sequence shown here is derived from an EMBL/GenBank/DDBJ whole genome shotgun (WGS) entry which is preliminary data.</text>
</comment>
<dbReference type="EMBL" id="BPQO01000004">
    <property type="protein sequence ID" value="GJD87641.1"/>
    <property type="molecule type" value="Genomic_DNA"/>
</dbReference>
<proteinExistence type="predicted"/>
<reference evidence="2" key="1">
    <citation type="journal article" date="2016" name="Front. Microbiol.">
        <title>Genome Sequence of the Piezophilic, Mesophilic Sulfate-Reducing Bacterium Desulfovibrio indicus J2T.</title>
        <authorList>
            <person name="Cao J."/>
            <person name="Maignien L."/>
            <person name="Shao Z."/>
            <person name="Alain K."/>
            <person name="Jebbar M."/>
        </authorList>
    </citation>
    <scope>NUCLEOTIDE SEQUENCE</scope>
    <source>
        <strain evidence="2">DSM 16372</strain>
    </source>
</reference>
<keyword evidence="3" id="KW-1185">Reference proteome</keyword>
<organism evidence="2 3">
    <name type="scientific">Methylobacterium hispanicum</name>
    <dbReference type="NCBI Taxonomy" id="270350"/>
    <lineage>
        <taxon>Bacteria</taxon>
        <taxon>Pseudomonadati</taxon>
        <taxon>Pseudomonadota</taxon>
        <taxon>Alphaproteobacteria</taxon>
        <taxon>Hyphomicrobiales</taxon>
        <taxon>Methylobacteriaceae</taxon>
        <taxon>Methylobacterium</taxon>
    </lineage>
</organism>
<dbReference type="Gene3D" id="3.30.700.10">
    <property type="entry name" value="Glycoprotein, Type 4 Pilin"/>
    <property type="match status" value="1"/>
</dbReference>
<keyword evidence="1" id="KW-0812">Transmembrane</keyword>
<accession>A0AAV4ZIF4</accession>
<gene>
    <name evidence="2" type="ORF">BHAOGJBA_1146</name>
</gene>
<dbReference type="RefSeq" id="WP_238229639.1">
    <property type="nucleotide sequence ID" value="NZ_BPQO01000004.1"/>
</dbReference>
<sequence>MYNLLVSGMAMALAGFISLMGMFYLGEAFTDTRDKQVYAQSINAAQQIEGALKMYQADNGYYPSGTSEQIMTELVKDNYLSFVPQGDWVVGKGMLIRAIEGPDMCAGVNKVAGYDVTLVPDRTGCPVCTDDQFKQWPACKNL</sequence>
<protein>
    <recommendedName>
        <fullName evidence="4">Type II secretion system protein</fullName>
    </recommendedName>
</protein>
<evidence type="ECO:0000313" key="3">
    <source>
        <dbReference type="Proteomes" id="UP001055247"/>
    </source>
</evidence>
<dbReference type="Proteomes" id="UP001055247">
    <property type="component" value="Unassembled WGS sequence"/>
</dbReference>
<evidence type="ECO:0000256" key="1">
    <source>
        <dbReference type="SAM" id="Phobius"/>
    </source>
</evidence>
<evidence type="ECO:0008006" key="4">
    <source>
        <dbReference type="Google" id="ProtNLM"/>
    </source>
</evidence>
<keyword evidence="1" id="KW-0472">Membrane</keyword>